<dbReference type="InterPro" id="IPR011110">
    <property type="entry name" value="Reg_prop"/>
</dbReference>
<gene>
    <name evidence="2" type="ORF">MNBD_GAMMA01-1743</name>
</gene>
<evidence type="ECO:0000256" key="1">
    <source>
        <dbReference type="ARBA" id="ARBA00022553"/>
    </source>
</evidence>
<dbReference type="GO" id="GO:0000155">
    <property type="term" value="F:phosphorelay sensor kinase activity"/>
    <property type="evidence" value="ECO:0007669"/>
    <property type="project" value="TreeGrafter"/>
</dbReference>
<sequence length="434" mass="50277">MQHVYAQSSVERFIPVTTLTTNNGLVSNQVNKITQDNRGFIWLGSNQGLSRYDADGLVNYFRDKSNKHSLPDTQIEAIIPMPDNELWLSVLDLGLVVYDQSKEEFTSIKNNSSAKFNIHNNFFSLIKDYKDHVWLAVMGEGLYEWDSHNKQYILHLAADAKSWFNSSKPFDLFIDTRNRLWISTLDSKVFLYDLHNKTHKVFNFSVGTENESPNPIYDFTESSDGNIYAGGYSGVYMFDESTQKFNIFIEQSTIAEQYGNRASVYKLLWDKMDNLWVATTVSVLLFAENKLSRAVFYENGKRVDSEWMARDIYEDTNGGIWFATMAHGVYKLSTDWDMFNIHMSNSREALDIIDVNQFQNHLLISYRPPKIDVLEYKEHKFSLITSYNIDFNNKADQIISIYQDDPNFIWIISITGVSLYDINKNTVVDIKTIE</sequence>
<dbReference type="AlphaFoldDB" id="A0A3B0WBR7"/>
<protein>
    <submittedName>
        <fullName evidence="2">Uncharacterized protein</fullName>
    </submittedName>
</protein>
<dbReference type="EMBL" id="UOEW01000295">
    <property type="protein sequence ID" value="VAW41104.1"/>
    <property type="molecule type" value="Genomic_DNA"/>
</dbReference>
<reference evidence="2" key="1">
    <citation type="submission" date="2018-06" db="EMBL/GenBank/DDBJ databases">
        <authorList>
            <person name="Zhirakovskaya E."/>
        </authorList>
    </citation>
    <scope>NUCLEOTIDE SEQUENCE</scope>
</reference>
<accession>A0A3B0WBR7</accession>
<dbReference type="Pfam" id="PF07494">
    <property type="entry name" value="Reg_prop"/>
    <property type="match status" value="1"/>
</dbReference>
<proteinExistence type="predicted"/>
<dbReference type="SUPFAM" id="SSF63829">
    <property type="entry name" value="Calcium-dependent phosphotriesterase"/>
    <property type="match status" value="1"/>
</dbReference>
<feature type="non-terminal residue" evidence="2">
    <location>
        <position position="434"/>
    </location>
</feature>
<dbReference type="PANTHER" id="PTHR43547">
    <property type="entry name" value="TWO-COMPONENT HISTIDINE KINASE"/>
    <property type="match status" value="1"/>
</dbReference>
<organism evidence="2">
    <name type="scientific">hydrothermal vent metagenome</name>
    <dbReference type="NCBI Taxonomy" id="652676"/>
    <lineage>
        <taxon>unclassified sequences</taxon>
        <taxon>metagenomes</taxon>
        <taxon>ecological metagenomes</taxon>
    </lineage>
</organism>
<evidence type="ECO:0000313" key="2">
    <source>
        <dbReference type="EMBL" id="VAW41104.1"/>
    </source>
</evidence>
<keyword evidence="1" id="KW-0597">Phosphoprotein</keyword>
<dbReference type="PANTHER" id="PTHR43547:SF2">
    <property type="entry name" value="HYBRID SIGNAL TRANSDUCTION HISTIDINE KINASE C"/>
    <property type="match status" value="1"/>
</dbReference>
<name>A0A3B0WBR7_9ZZZZ</name>
<dbReference type="Gene3D" id="2.130.10.10">
    <property type="entry name" value="YVTN repeat-like/Quinoprotein amine dehydrogenase"/>
    <property type="match status" value="1"/>
</dbReference>
<dbReference type="InterPro" id="IPR015943">
    <property type="entry name" value="WD40/YVTN_repeat-like_dom_sf"/>
</dbReference>